<keyword evidence="1" id="KW-0732">Signal</keyword>
<sequence length="90" mass="9631">MATRAASFVLCILLLAMCSGAAKAEGEFPVDASATPYCGRTFIANPGKGKCDDTQCWSLCHDKYFRLTKVVHTGGACETPKCCLCEVDCE</sequence>
<organism evidence="2 3">
    <name type="scientific">Dichanthelium oligosanthes</name>
    <dbReference type="NCBI Taxonomy" id="888268"/>
    <lineage>
        <taxon>Eukaryota</taxon>
        <taxon>Viridiplantae</taxon>
        <taxon>Streptophyta</taxon>
        <taxon>Embryophyta</taxon>
        <taxon>Tracheophyta</taxon>
        <taxon>Spermatophyta</taxon>
        <taxon>Magnoliopsida</taxon>
        <taxon>Liliopsida</taxon>
        <taxon>Poales</taxon>
        <taxon>Poaceae</taxon>
        <taxon>PACMAD clade</taxon>
        <taxon>Panicoideae</taxon>
        <taxon>Panicodae</taxon>
        <taxon>Paniceae</taxon>
        <taxon>Dichantheliinae</taxon>
        <taxon>Dichanthelium</taxon>
    </lineage>
</organism>
<accession>A0A1E5VRH0</accession>
<reference evidence="2 3" key="1">
    <citation type="submission" date="2016-09" db="EMBL/GenBank/DDBJ databases">
        <title>The draft genome of Dichanthelium oligosanthes: A C3 panicoid grass species.</title>
        <authorList>
            <person name="Studer A.J."/>
            <person name="Schnable J.C."/>
            <person name="Brutnell T.P."/>
        </authorList>
    </citation>
    <scope>NUCLEOTIDE SEQUENCE [LARGE SCALE GENOMIC DNA]</scope>
    <source>
        <strain evidence="3">cv. Kellogg 1175</strain>
        <tissue evidence="2">Leaf</tissue>
    </source>
</reference>
<dbReference type="OrthoDB" id="667365at2759"/>
<dbReference type="Proteomes" id="UP000095767">
    <property type="component" value="Unassembled WGS sequence"/>
</dbReference>
<evidence type="ECO:0008006" key="4">
    <source>
        <dbReference type="Google" id="ProtNLM"/>
    </source>
</evidence>
<dbReference type="EMBL" id="LWDX02031848">
    <property type="protein sequence ID" value="OEL27709.1"/>
    <property type="molecule type" value="Genomic_DNA"/>
</dbReference>
<feature type="signal peptide" evidence="1">
    <location>
        <begin position="1"/>
        <end position="24"/>
    </location>
</feature>
<name>A0A1E5VRH0_9POAL</name>
<dbReference type="AlphaFoldDB" id="A0A1E5VRH0"/>
<protein>
    <recommendedName>
        <fullName evidence="4">Knottin scorpion toxin-like domain-containing protein</fullName>
    </recommendedName>
</protein>
<evidence type="ECO:0000313" key="3">
    <source>
        <dbReference type="Proteomes" id="UP000095767"/>
    </source>
</evidence>
<comment type="caution">
    <text evidence="2">The sequence shown here is derived from an EMBL/GenBank/DDBJ whole genome shotgun (WGS) entry which is preliminary data.</text>
</comment>
<gene>
    <name evidence="2" type="ORF">BAE44_0011273</name>
</gene>
<feature type="chain" id="PRO_5009188437" description="Knottin scorpion toxin-like domain-containing protein" evidence="1">
    <location>
        <begin position="25"/>
        <end position="90"/>
    </location>
</feature>
<proteinExistence type="predicted"/>
<evidence type="ECO:0000256" key="1">
    <source>
        <dbReference type="SAM" id="SignalP"/>
    </source>
</evidence>
<keyword evidence="3" id="KW-1185">Reference proteome</keyword>
<evidence type="ECO:0000313" key="2">
    <source>
        <dbReference type="EMBL" id="OEL27709.1"/>
    </source>
</evidence>